<accession>A0ABW2ILJ6</accession>
<organism evidence="1 2">
    <name type="scientific">Hirschia litorea</name>
    <dbReference type="NCBI Taxonomy" id="1199156"/>
    <lineage>
        <taxon>Bacteria</taxon>
        <taxon>Pseudomonadati</taxon>
        <taxon>Pseudomonadota</taxon>
        <taxon>Alphaproteobacteria</taxon>
        <taxon>Hyphomonadales</taxon>
        <taxon>Hyphomonadaceae</taxon>
        <taxon>Hirschia</taxon>
    </lineage>
</organism>
<keyword evidence="2" id="KW-1185">Reference proteome</keyword>
<dbReference type="Proteomes" id="UP001596492">
    <property type="component" value="Unassembled WGS sequence"/>
</dbReference>
<proteinExistence type="predicted"/>
<dbReference type="EMBL" id="JBHTBR010000005">
    <property type="protein sequence ID" value="MFC7291716.1"/>
    <property type="molecule type" value="Genomic_DNA"/>
</dbReference>
<protein>
    <submittedName>
        <fullName evidence="1">Uncharacterized protein</fullName>
    </submittedName>
</protein>
<reference evidence="2" key="1">
    <citation type="journal article" date="2019" name="Int. J. Syst. Evol. Microbiol.">
        <title>The Global Catalogue of Microorganisms (GCM) 10K type strain sequencing project: providing services to taxonomists for standard genome sequencing and annotation.</title>
        <authorList>
            <consortium name="The Broad Institute Genomics Platform"/>
            <consortium name="The Broad Institute Genome Sequencing Center for Infectious Disease"/>
            <person name="Wu L."/>
            <person name="Ma J."/>
        </authorList>
    </citation>
    <scope>NUCLEOTIDE SEQUENCE [LARGE SCALE GENOMIC DNA]</scope>
    <source>
        <strain evidence="2">CCUG 51308</strain>
    </source>
</reference>
<dbReference type="RefSeq" id="WP_382166959.1">
    <property type="nucleotide sequence ID" value="NZ_JBHTBR010000005.1"/>
</dbReference>
<sequence>MGGLGSGNNNRWANKTDAFHKLDLSTFKREWFARYRSGAMTWSRGGHKIASINYHLSPQSMRLTYVSGSGDNKQSIDERFDLAFTPQHFGGLRWWIICKSCQRRCRVLYGAKLFRCRQCYELTYPSQYEFIRVPGLPIAETLKDKLGGEAGFAYPFPDKPKGMHWKTYQRYERVYYEAEERMEMALMGRFVSSN</sequence>
<evidence type="ECO:0000313" key="2">
    <source>
        <dbReference type="Proteomes" id="UP001596492"/>
    </source>
</evidence>
<evidence type="ECO:0000313" key="1">
    <source>
        <dbReference type="EMBL" id="MFC7291716.1"/>
    </source>
</evidence>
<name>A0ABW2ILJ6_9PROT</name>
<gene>
    <name evidence="1" type="ORF">ACFQS8_08830</name>
</gene>
<comment type="caution">
    <text evidence="1">The sequence shown here is derived from an EMBL/GenBank/DDBJ whole genome shotgun (WGS) entry which is preliminary data.</text>
</comment>